<accession>A0A1B8H4D5</accession>
<evidence type="ECO:0000313" key="2">
    <source>
        <dbReference type="EMBL" id="OBU03934.1"/>
    </source>
</evidence>
<evidence type="ECO:0000256" key="1">
    <source>
        <dbReference type="SAM" id="SignalP"/>
    </source>
</evidence>
<protein>
    <recommendedName>
        <fullName evidence="4">RHS repeat protein</fullName>
    </recommendedName>
</protein>
<keyword evidence="1" id="KW-0732">Signal</keyword>
<organism evidence="2 3">
    <name type="scientific">Morganella psychrotolerans</name>
    <dbReference type="NCBI Taxonomy" id="368603"/>
    <lineage>
        <taxon>Bacteria</taxon>
        <taxon>Pseudomonadati</taxon>
        <taxon>Pseudomonadota</taxon>
        <taxon>Gammaproteobacteria</taxon>
        <taxon>Enterobacterales</taxon>
        <taxon>Morganellaceae</taxon>
        <taxon>Morganella</taxon>
    </lineage>
</organism>
<dbReference type="Proteomes" id="UP000092247">
    <property type="component" value="Unassembled WGS sequence"/>
</dbReference>
<reference evidence="2 3" key="1">
    <citation type="submission" date="2016-06" db="EMBL/GenBank/DDBJ databases">
        <authorList>
            <person name="Kjaerup R.B."/>
            <person name="Dalgaard T.S."/>
            <person name="Juul-Madsen H.R."/>
        </authorList>
    </citation>
    <scope>NUCLEOTIDE SEQUENCE [LARGE SCALE GENOMIC DNA]</scope>
    <source>
        <strain evidence="2 3">GCSL-Mp3</strain>
    </source>
</reference>
<evidence type="ECO:0000313" key="3">
    <source>
        <dbReference type="Proteomes" id="UP000092247"/>
    </source>
</evidence>
<dbReference type="Gene3D" id="2.180.10.10">
    <property type="entry name" value="RHS repeat-associated core"/>
    <property type="match status" value="1"/>
</dbReference>
<comment type="caution">
    <text evidence="2">The sequence shown here is derived from an EMBL/GenBank/DDBJ whole genome shotgun (WGS) entry which is preliminary data.</text>
</comment>
<evidence type="ECO:0008006" key="4">
    <source>
        <dbReference type="Google" id="ProtNLM"/>
    </source>
</evidence>
<gene>
    <name evidence="2" type="ORF">AYY17_10300</name>
</gene>
<feature type="signal peptide" evidence="1">
    <location>
        <begin position="1"/>
        <end position="19"/>
    </location>
</feature>
<proteinExistence type="predicted"/>
<dbReference type="EMBL" id="LZEX01000042">
    <property type="protein sequence ID" value="OBU03934.1"/>
    <property type="molecule type" value="Genomic_DNA"/>
</dbReference>
<dbReference type="AlphaFoldDB" id="A0A1B8H4D5"/>
<name>A0A1B8H4D5_9GAMM</name>
<dbReference type="RefSeq" id="WP_067425659.1">
    <property type="nucleotide sequence ID" value="NZ_LZEX01000042.1"/>
</dbReference>
<sequence length="268" mass="30467">MKKYLLIPLFPFTIATVHAAENCTSEQRRVNTDNTALITQKIIAGPVKSVSVKSTLPVGTSHNNTTDFELSSCGKLTRYAQKIDTVYMPGVTTTIRAAIDPSTPDLMTNSYETDKHGQKTNMFSERVFTKDKQNQIISFRTTDRDADGTVTDETYITRKDGRITTLATQVSGNNIVYQYHYNDLGQLIQITDDQNLSTTDYRYNDKGQRESETVIQQRPDGGLKTFTRLCEERDTHGNCLTEKNKTVNSNNGDEKTMEYATYYQYQYY</sequence>
<feature type="chain" id="PRO_5008609319" description="RHS repeat protein" evidence="1">
    <location>
        <begin position="20"/>
        <end position="268"/>
    </location>
</feature>